<evidence type="ECO:0000256" key="35">
    <source>
        <dbReference type="SAM" id="Phobius"/>
    </source>
</evidence>
<keyword evidence="15 33" id="KW-0503">Monooxygenase</keyword>
<dbReference type="InterPro" id="IPR000960">
    <property type="entry name" value="Flavin_mOase"/>
</dbReference>
<keyword evidence="6" id="KW-0597">Phosphoprotein</keyword>
<comment type="catalytic activity">
    <reaction evidence="25">
        <text>hexan-3-one + NADPH + O2 + H(+) = ethyl butanoate + NADP(+) + H2O</text>
        <dbReference type="Rhea" id="RHEA:54844"/>
        <dbReference type="ChEBI" id="CHEBI:15377"/>
        <dbReference type="ChEBI" id="CHEBI:15378"/>
        <dbReference type="ChEBI" id="CHEBI:15379"/>
        <dbReference type="ChEBI" id="CHEBI:57783"/>
        <dbReference type="ChEBI" id="CHEBI:58349"/>
        <dbReference type="ChEBI" id="CHEBI:88764"/>
        <dbReference type="ChEBI" id="CHEBI:89891"/>
    </reaction>
    <physiologicalReaction direction="left-to-right" evidence="25">
        <dbReference type="Rhea" id="RHEA:54845"/>
    </physiologicalReaction>
</comment>
<comment type="catalytic activity">
    <reaction evidence="26">
        <text>hypotaurine + NADPH + O2 + H(+) = taurine + NADP(+) + H2O</text>
        <dbReference type="Rhea" id="RHEA:69819"/>
        <dbReference type="ChEBI" id="CHEBI:15377"/>
        <dbReference type="ChEBI" id="CHEBI:15378"/>
        <dbReference type="ChEBI" id="CHEBI:15379"/>
        <dbReference type="ChEBI" id="CHEBI:57783"/>
        <dbReference type="ChEBI" id="CHEBI:57853"/>
        <dbReference type="ChEBI" id="CHEBI:58349"/>
        <dbReference type="ChEBI" id="CHEBI:507393"/>
        <dbReference type="EC" id="1.14.13.8"/>
    </reaction>
    <physiologicalReaction direction="left-to-right" evidence="26">
        <dbReference type="Rhea" id="RHEA:69820"/>
    </physiologicalReaction>
</comment>
<comment type="catalytic activity">
    <reaction evidence="27">
        <text>trimethylamine + NADPH + O2 = trimethylamine N-oxide + NADP(+) + H2O</text>
        <dbReference type="Rhea" id="RHEA:31979"/>
        <dbReference type="ChEBI" id="CHEBI:15377"/>
        <dbReference type="ChEBI" id="CHEBI:15379"/>
        <dbReference type="ChEBI" id="CHEBI:15724"/>
        <dbReference type="ChEBI" id="CHEBI:57783"/>
        <dbReference type="ChEBI" id="CHEBI:58349"/>
        <dbReference type="ChEBI" id="CHEBI:58389"/>
        <dbReference type="EC" id="1.14.13.148"/>
    </reaction>
    <physiologicalReaction direction="left-to-right" evidence="27">
        <dbReference type="Rhea" id="RHEA:31980"/>
    </physiologicalReaction>
</comment>
<evidence type="ECO:0000256" key="33">
    <source>
        <dbReference type="PIRNR" id="PIRNR000332"/>
    </source>
</evidence>
<dbReference type="GO" id="GO:0005789">
    <property type="term" value="C:endoplasmic reticulum membrane"/>
    <property type="evidence" value="ECO:0007669"/>
    <property type="project" value="UniProtKB-SubCell"/>
</dbReference>
<dbReference type="GO" id="GO:0004499">
    <property type="term" value="F:N,N-dimethylaniline monooxygenase activity"/>
    <property type="evidence" value="ECO:0007669"/>
    <property type="project" value="UniProtKB-UniRule"/>
</dbReference>
<dbReference type="PIRSF" id="PIRSF000332">
    <property type="entry name" value="FMO"/>
    <property type="match status" value="1"/>
</dbReference>
<evidence type="ECO:0000256" key="34">
    <source>
        <dbReference type="RuleBase" id="RU361177"/>
    </source>
</evidence>
<comment type="catalytic activity">
    <reaction evidence="31">
        <text>N,N-dimethylaniline + NADPH + O2 + H(+) = N,N-dimethylaniline N-oxide + NADP(+) + H2O</text>
        <dbReference type="Rhea" id="RHEA:24468"/>
        <dbReference type="ChEBI" id="CHEBI:15377"/>
        <dbReference type="ChEBI" id="CHEBI:15378"/>
        <dbReference type="ChEBI" id="CHEBI:15379"/>
        <dbReference type="ChEBI" id="CHEBI:16269"/>
        <dbReference type="ChEBI" id="CHEBI:17735"/>
        <dbReference type="ChEBI" id="CHEBI:57783"/>
        <dbReference type="ChEBI" id="CHEBI:58349"/>
        <dbReference type="EC" id="1.14.13.8"/>
    </reaction>
    <physiologicalReaction direction="left-to-right" evidence="31">
        <dbReference type="Rhea" id="RHEA:24469"/>
    </physiologicalReaction>
</comment>
<evidence type="ECO:0000256" key="9">
    <source>
        <dbReference type="ARBA" id="ARBA00022824"/>
    </source>
</evidence>
<keyword evidence="8 35" id="KW-0812">Transmembrane</keyword>
<evidence type="ECO:0000256" key="8">
    <source>
        <dbReference type="ARBA" id="ARBA00022692"/>
    </source>
</evidence>
<evidence type="ECO:0000256" key="4">
    <source>
        <dbReference type="ARBA" id="ARBA00009183"/>
    </source>
</evidence>
<evidence type="ECO:0000256" key="21">
    <source>
        <dbReference type="ARBA" id="ARBA00047426"/>
    </source>
</evidence>
<evidence type="ECO:0000256" key="24">
    <source>
        <dbReference type="ARBA" id="ARBA00047864"/>
    </source>
</evidence>
<keyword evidence="13 35" id="KW-1133">Transmembrane helix</keyword>
<keyword evidence="17 33" id="KW-0472">Membrane</keyword>
<comment type="catalytic activity">
    <reaction evidence="23">
        <text>sulcatone + NADPH + O2 + H(+) = 4-methylpent-3-en-1-yl acetate + NADP(+) + H2O</text>
        <dbReference type="Rhea" id="RHEA:54864"/>
        <dbReference type="ChEBI" id="CHEBI:15377"/>
        <dbReference type="ChEBI" id="CHEBI:15378"/>
        <dbReference type="ChEBI" id="CHEBI:15379"/>
        <dbReference type="ChEBI" id="CHEBI:16310"/>
        <dbReference type="ChEBI" id="CHEBI:57783"/>
        <dbReference type="ChEBI" id="CHEBI:58349"/>
        <dbReference type="ChEBI" id="CHEBI:138373"/>
    </reaction>
    <physiologicalReaction direction="left-to-right" evidence="23">
        <dbReference type="Rhea" id="RHEA:54865"/>
    </physiologicalReaction>
</comment>
<dbReference type="SUPFAM" id="SSF51905">
    <property type="entry name" value="FAD/NAD(P)-binding domain"/>
    <property type="match status" value="2"/>
</dbReference>
<dbReference type="EC" id="1.-.-.-" evidence="34"/>
<organism evidence="36 37">
    <name type="scientific">Batillaria attramentaria</name>
    <dbReference type="NCBI Taxonomy" id="370345"/>
    <lineage>
        <taxon>Eukaryota</taxon>
        <taxon>Metazoa</taxon>
        <taxon>Spiralia</taxon>
        <taxon>Lophotrochozoa</taxon>
        <taxon>Mollusca</taxon>
        <taxon>Gastropoda</taxon>
        <taxon>Caenogastropoda</taxon>
        <taxon>Sorbeoconcha</taxon>
        <taxon>Cerithioidea</taxon>
        <taxon>Batillariidae</taxon>
        <taxon>Batillaria</taxon>
    </lineage>
</organism>
<keyword evidence="11" id="KW-0492">Microsome</keyword>
<dbReference type="PRINTS" id="PR01125">
    <property type="entry name" value="FMOXYGENASE5"/>
</dbReference>
<dbReference type="AlphaFoldDB" id="A0ABD0M5Z5"/>
<comment type="catalytic activity">
    <reaction evidence="21">
        <text>hexan-3-one + NADPH + O2 + H(+) = propyl propanoate + NADP(+) + H2O</text>
        <dbReference type="Rhea" id="RHEA:54848"/>
        <dbReference type="ChEBI" id="CHEBI:15377"/>
        <dbReference type="ChEBI" id="CHEBI:15378"/>
        <dbReference type="ChEBI" id="CHEBI:15379"/>
        <dbReference type="ChEBI" id="CHEBI:57783"/>
        <dbReference type="ChEBI" id="CHEBI:58349"/>
        <dbReference type="ChEBI" id="CHEBI:89828"/>
        <dbReference type="ChEBI" id="CHEBI:89891"/>
    </reaction>
    <physiologicalReaction direction="left-to-right" evidence="21">
        <dbReference type="Rhea" id="RHEA:54849"/>
    </physiologicalReaction>
</comment>
<comment type="catalytic activity">
    <reaction evidence="30">
        <text>heptan-4-one + NADPH + O2 + H(+) = propyl butanoate + NADP(+) + H2O</text>
        <dbReference type="Rhea" id="RHEA:54852"/>
        <dbReference type="ChEBI" id="CHEBI:15377"/>
        <dbReference type="ChEBI" id="CHEBI:15378"/>
        <dbReference type="ChEBI" id="CHEBI:15379"/>
        <dbReference type="ChEBI" id="CHEBI:57783"/>
        <dbReference type="ChEBI" id="CHEBI:58349"/>
        <dbReference type="ChEBI" id="CHEBI:89484"/>
        <dbReference type="ChEBI" id="CHEBI:89719"/>
    </reaction>
    <physiologicalReaction direction="left-to-right" evidence="30">
        <dbReference type="Rhea" id="RHEA:54853"/>
    </physiologicalReaction>
</comment>
<keyword evidence="9 33" id="KW-0256">Endoplasmic reticulum</keyword>
<proteinExistence type="inferred from homology"/>
<comment type="catalytic activity">
    <reaction evidence="29">
        <text>(2E)-geranial + NADPH + O2 + H(+) = (1E)-2,6-dimethylhepta-1,5-dien-1-yl formate + NADP(+) + H2O</text>
        <dbReference type="Rhea" id="RHEA:54860"/>
        <dbReference type="ChEBI" id="CHEBI:15377"/>
        <dbReference type="ChEBI" id="CHEBI:15378"/>
        <dbReference type="ChEBI" id="CHEBI:15379"/>
        <dbReference type="ChEBI" id="CHEBI:16980"/>
        <dbReference type="ChEBI" id="CHEBI:57783"/>
        <dbReference type="ChEBI" id="CHEBI:58349"/>
        <dbReference type="ChEBI" id="CHEBI:138375"/>
    </reaction>
    <physiologicalReaction direction="left-to-right" evidence="29">
        <dbReference type="Rhea" id="RHEA:54861"/>
    </physiologicalReaction>
</comment>
<evidence type="ECO:0000256" key="32">
    <source>
        <dbReference type="ARBA" id="ARBA00049475"/>
    </source>
</evidence>
<evidence type="ECO:0000256" key="30">
    <source>
        <dbReference type="ARBA" id="ARBA00048990"/>
    </source>
</evidence>
<keyword evidence="10 33" id="KW-0274">FAD</keyword>
<evidence type="ECO:0000256" key="11">
    <source>
        <dbReference type="ARBA" id="ARBA00022848"/>
    </source>
</evidence>
<dbReference type="EMBL" id="JACVVK020000005">
    <property type="protein sequence ID" value="KAK7507062.1"/>
    <property type="molecule type" value="Genomic_DNA"/>
</dbReference>
<evidence type="ECO:0000256" key="7">
    <source>
        <dbReference type="ARBA" id="ARBA00022630"/>
    </source>
</evidence>
<comment type="catalytic activity">
    <reaction evidence="28">
        <text>octan-3-one + NADPH + O2 + H(+) = ethyl hexanoate + NADP(+) + H2O</text>
        <dbReference type="Rhea" id="RHEA:54856"/>
        <dbReference type="ChEBI" id="CHEBI:15377"/>
        <dbReference type="ChEBI" id="CHEBI:15378"/>
        <dbReference type="ChEBI" id="CHEBI:15379"/>
        <dbReference type="ChEBI" id="CHEBI:57783"/>
        <dbReference type="ChEBI" id="CHEBI:58349"/>
        <dbReference type="ChEBI" id="CHEBI:80946"/>
        <dbReference type="ChEBI" id="CHEBI:86055"/>
    </reaction>
    <physiologicalReaction direction="left-to-right" evidence="28">
        <dbReference type="Rhea" id="RHEA:54857"/>
    </physiologicalReaction>
</comment>
<keyword evidence="16" id="KW-0443">Lipid metabolism</keyword>
<comment type="catalytic activity">
    <reaction evidence="20">
        <text>hypotaurine + NADH + O2 + H(+) = taurine + NAD(+) + H2O</text>
        <dbReference type="Rhea" id="RHEA:74111"/>
        <dbReference type="ChEBI" id="CHEBI:15377"/>
        <dbReference type="ChEBI" id="CHEBI:15378"/>
        <dbReference type="ChEBI" id="CHEBI:15379"/>
        <dbReference type="ChEBI" id="CHEBI:57540"/>
        <dbReference type="ChEBI" id="CHEBI:57853"/>
        <dbReference type="ChEBI" id="CHEBI:57945"/>
        <dbReference type="ChEBI" id="CHEBI:507393"/>
        <dbReference type="EC" id="1.14.13.8"/>
    </reaction>
    <physiologicalReaction direction="left-to-right" evidence="20">
        <dbReference type="Rhea" id="RHEA:74112"/>
    </physiologicalReaction>
</comment>
<evidence type="ECO:0000256" key="26">
    <source>
        <dbReference type="ARBA" id="ARBA00048041"/>
    </source>
</evidence>
<evidence type="ECO:0000256" key="2">
    <source>
        <dbReference type="ARBA" id="ARBA00004389"/>
    </source>
</evidence>
<dbReference type="GO" id="GO:0006629">
    <property type="term" value="P:lipid metabolic process"/>
    <property type="evidence" value="ECO:0007669"/>
    <property type="project" value="UniProtKB-KW"/>
</dbReference>
<comment type="subcellular location">
    <subcellularLocation>
        <location evidence="2">Endoplasmic reticulum membrane</location>
        <topology evidence="2">Single-pass membrane protein</topology>
    </subcellularLocation>
    <subcellularLocation>
        <location evidence="3">Microsome membrane</location>
    </subcellularLocation>
</comment>
<dbReference type="PRINTS" id="PR00370">
    <property type="entry name" value="FMOXYGENASE"/>
</dbReference>
<accession>A0ABD0M5Z5</accession>
<comment type="catalytic activity">
    <reaction evidence="24">
        <text>NADPH + O2 + H(+) = H2O2 + NADP(+)</text>
        <dbReference type="Rhea" id="RHEA:11260"/>
        <dbReference type="ChEBI" id="CHEBI:15378"/>
        <dbReference type="ChEBI" id="CHEBI:15379"/>
        <dbReference type="ChEBI" id="CHEBI:16240"/>
        <dbReference type="ChEBI" id="CHEBI:57783"/>
        <dbReference type="ChEBI" id="CHEBI:58349"/>
        <dbReference type="EC" id="1.6.3.1"/>
    </reaction>
    <physiologicalReaction direction="left-to-right" evidence="24">
        <dbReference type="Rhea" id="RHEA:11261"/>
    </physiologicalReaction>
</comment>
<evidence type="ECO:0000256" key="6">
    <source>
        <dbReference type="ARBA" id="ARBA00022553"/>
    </source>
</evidence>
<dbReference type="InterPro" id="IPR036188">
    <property type="entry name" value="FAD/NAD-bd_sf"/>
</dbReference>
<evidence type="ECO:0000313" key="37">
    <source>
        <dbReference type="Proteomes" id="UP001519460"/>
    </source>
</evidence>
<evidence type="ECO:0000256" key="14">
    <source>
        <dbReference type="ARBA" id="ARBA00023002"/>
    </source>
</evidence>
<evidence type="ECO:0000256" key="16">
    <source>
        <dbReference type="ARBA" id="ARBA00023098"/>
    </source>
</evidence>
<gene>
    <name evidence="36" type="ORF">BaRGS_00001913</name>
</gene>
<evidence type="ECO:0000256" key="18">
    <source>
        <dbReference type="ARBA" id="ARBA00045722"/>
    </source>
</evidence>
<evidence type="ECO:0000256" key="19">
    <source>
        <dbReference type="ARBA" id="ARBA00045957"/>
    </source>
</evidence>
<evidence type="ECO:0000256" key="5">
    <source>
        <dbReference type="ARBA" id="ARBA00022481"/>
    </source>
</evidence>
<keyword evidence="14 33" id="KW-0560">Oxidoreductase</keyword>
<comment type="similarity">
    <text evidence="4 33 34">Belongs to the FMO family.</text>
</comment>
<comment type="caution">
    <text evidence="36">The sequence shown here is derived from an EMBL/GenBank/DDBJ whole genome shotgun (WGS) entry which is preliminary data.</text>
</comment>
<dbReference type="InterPro" id="IPR002257">
    <property type="entry name" value="Flavin_mOase_5"/>
</dbReference>
<evidence type="ECO:0000313" key="36">
    <source>
        <dbReference type="EMBL" id="KAK7507062.1"/>
    </source>
</evidence>
<evidence type="ECO:0000256" key="23">
    <source>
        <dbReference type="ARBA" id="ARBA00047855"/>
    </source>
</evidence>
<protein>
    <recommendedName>
        <fullName evidence="34">Flavin-containing monooxygenase</fullName>
        <ecNumber evidence="34">1.-.-.-</ecNumber>
    </recommendedName>
</protein>
<evidence type="ECO:0000256" key="17">
    <source>
        <dbReference type="ARBA" id="ARBA00023136"/>
    </source>
</evidence>
<comment type="catalytic activity">
    <reaction evidence="22">
        <text>heptan-2-one + NADPH + O2 + H(+) = pentyl acetate + NADP(+) + H2O</text>
        <dbReference type="Rhea" id="RHEA:54836"/>
        <dbReference type="ChEBI" id="CHEBI:5672"/>
        <dbReference type="ChEBI" id="CHEBI:15377"/>
        <dbReference type="ChEBI" id="CHEBI:15378"/>
        <dbReference type="ChEBI" id="CHEBI:15379"/>
        <dbReference type="ChEBI" id="CHEBI:57783"/>
        <dbReference type="ChEBI" id="CHEBI:58349"/>
        <dbReference type="ChEBI" id="CHEBI:87362"/>
    </reaction>
    <physiologicalReaction direction="left-to-right" evidence="22">
        <dbReference type="Rhea" id="RHEA:54837"/>
    </physiologicalReaction>
</comment>
<dbReference type="GO" id="GO:0016174">
    <property type="term" value="F:NAD(P)H oxidase H2O2-forming activity"/>
    <property type="evidence" value="ECO:0007669"/>
    <property type="project" value="UniProtKB-EC"/>
</dbReference>
<comment type="function">
    <text evidence="19">Broad spectrum monooxygenase that catalyzes the oxygenation of a wide variety of nitrogen- and sulfur-containing compounds including xenobiotics. Catalyzes the S-oxygenation of hypotaurine to produce taurine, an organic osmolyte involved in cell volume regulation as well as a variety of cytoprotective and developmental processes. In vitro, catalyzes the N-oxygenation of trimethylamine (TMA) to produce trimethylamine N-oxide (TMAO) and could therefore participate to the detoxification of this compound that is generated by the action of gut microbiota from dietary precursors such as choline, choline containing compounds, betaine or L-carnitine.</text>
</comment>
<dbReference type="FunFam" id="3.50.50.60:FF:000159">
    <property type="entry name" value="Dimethylaniline monooxygenase [N-oxide-forming]"/>
    <property type="match status" value="1"/>
</dbReference>
<evidence type="ECO:0000256" key="25">
    <source>
        <dbReference type="ARBA" id="ARBA00047977"/>
    </source>
</evidence>
<dbReference type="Proteomes" id="UP001519460">
    <property type="component" value="Unassembled WGS sequence"/>
</dbReference>
<comment type="function">
    <text evidence="18">Acts as a Baeyer-Villiger monooxygenase on a broad range of substrates. Catalyzes the insertion of an oxygen atom into a carbon-carbon bond adjacent to a carbonyl, which converts ketones to esters. Active on diverse carbonyl compounds, whereas soft nucleophiles are mostly non- or poorly reactive. In contrast with other forms of FMO it is non- or poorly active on 'classical' substrates such as drugs, pesticides, and dietary components containing soft nucleophilic heteroatoms. Able to oxidize drug molecules bearing a carbonyl group on an aliphatic chain, such as nabumetone and pentoxifylline. Also, in the absence of substrates, shows slow but yet significant NADPH oxidase activity. Acts as a positive modulator of cholesterol biosynthesis as well as glucose homeostasis, promoting metabolic aging via pleiotropic effects.</text>
</comment>
<reference evidence="36 37" key="1">
    <citation type="journal article" date="2023" name="Sci. Data">
        <title>Genome assembly of the Korean intertidal mud-creeper Batillaria attramentaria.</title>
        <authorList>
            <person name="Patra A.K."/>
            <person name="Ho P.T."/>
            <person name="Jun S."/>
            <person name="Lee S.J."/>
            <person name="Kim Y."/>
            <person name="Won Y.J."/>
        </authorList>
    </citation>
    <scope>NUCLEOTIDE SEQUENCE [LARGE SCALE GENOMIC DNA]</scope>
    <source>
        <strain evidence="36">Wonlab-2016</strain>
    </source>
</reference>
<evidence type="ECO:0000256" key="31">
    <source>
        <dbReference type="ARBA" id="ARBA00049443"/>
    </source>
</evidence>
<dbReference type="GO" id="GO:0034899">
    <property type="term" value="F:trimethylamine monooxygenase activity"/>
    <property type="evidence" value="ECO:0007669"/>
    <property type="project" value="UniProtKB-EC"/>
</dbReference>
<keyword evidence="37" id="KW-1185">Reference proteome</keyword>
<evidence type="ECO:0000256" key="1">
    <source>
        <dbReference type="ARBA" id="ARBA00001974"/>
    </source>
</evidence>
<dbReference type="InterPro" id="IPR020946">
    <property type="entry name" value="Flavin_mOase-like"/>
</dbReference>
<evidence type="ECO:0000256" key="20">
    <source>
        <dbReference type="ARBA" id="ARBA00047338"/>
    </source>
</evidence>
<evidence type="ECO:0000256" key="27">
    <source>
        <dbReference type="ARBA" id="ARBA00048088"/>
    </source>
</evidence>
<evidence type="ECO:0000256" key="29">
    <source>
        <dbReference type="ARBA" id="ARBA00048989"/>
    </source>
</evidence>
<dbReference type="Gene3D" id="3.50.50.60">
    <property type="entry name" value="FAD/NAD(P)-binding domain"/>
    <property type="match status" value="2"/>
</dbReference>
<keyword evidence="7 33" id="KW-0285">Flavoprotein</keyword>
<evidence type="ECO:0000256" key="28">
    <source>
        <dbReference type="ARBA" id="ARBA00048459"/>
    </source>
</evidence>
<evidence type="ECO:0000256" key="13">
    <source>
        <dbReference type="ARBA" id="ARBA00022989"/>
    </source>
</evidence>
<evidence type="ECO:0000256" key="12">
    <source>
        <dbReference type="ARBA" id="ARBA00022857"/>
    </source>
</evidence>
<evidence type="ECO:0000256" key="15">
    <source>
        <dbReference type="ARBA" id="ARBA00023033"/>
    </source>
</evidence>
<dbReference type="InterPro" id="IPR050346">
    <property type="entry name" value="FMO-like"/>
</dbReference>
<comment type="catalytic activity">
    <reaction evidence="32">
        <text>octan-3-one + NADPH + O2 + H(+) = pentyl propanoate + NADP(+) + H2O</text>
        <dbReference type="Rhea" id="RHEA:54840"/>
        <dbReference type="ChEBI" id="CHEBI:15377"/>
        <dbReference type="ChEBI" id="CHEBI:15378"/>
        <dbReference type="ChEBI" id="CHEBI:15379"/>
        <dbReference type="ChEBI" id="CHEBI:57783"/>
        <dbReference type="ChEBI" id="CHEBI:58349"/>
        <dbReference type="ChEBI" id="CHEBI:80946"/>
        <dbReference type="ChEBI" id="CHEBI:87373"/>
    </reaction>
    <physiologicalReaction direction="left-to-right" evidence="32">
        <dbReference type="Rhea" id="RHEA:54841"/>
    </physiologicalReaction>
</comment>
<keyword evidence="5" id="KW-0488">Methylation</keyword>
<evidence type="ECO:0000256" key="10">
    <source>
        <dbReference type="ARBA" id="ARBA00022827"/>
    </source>
</evidence>
<evidence type="ECO:0000256" key="22">
    <source>
        <dbReference type="ARBA" id="ARBA00047574"/>
    </source>
</evidence>
<dbReference type="Pfam" id="PF00743">
    <property type="entry name" value="FMO-like"/>
    <property type="match status" value="1"/>
</dbReference>
<keyword evidence="12 33" id="KW-0521">NADP</keyword>
<evidence type="ECO:0000256" key="3">
    <source>
        <dbReference type="ARBA" id="ARBA00004524"/>
    </source>
</evidence>
<dbReference type="PANTHER" id="PTHR23023">
    <property type="entry name" value="DIMETHYLANILINE MONOOXYGENASE"/>
    <property type="match status" value="1"/>
</dbReference>
<comment type="cofactor">
    <cofactor evidence="1 33 34">
        <name>FAD</name>
        <dbReference type="ChEBI" id="CHEBI:57692"/>
    </cofactor>
</comment>
<sequence length="533" mass="60423">MSKRVAVIGGGCSGLAAIKCCVDEGLEPVCFERTDEVGGLWRYTDHVRNGQACVMRSTVINTSKEMMCFSDYPIPKEYPNYMHNTHVWQYFKDYAEHFKLYDHIQYNTEVVKVQRAADFAKTGRWDLHIRDHKSGEERTETFDAVLVCTGHHAEKNEPTFPGLSDFKGRVVHSHDYREPSDYVGKRILVIGIGNSGVDLAVELSRCGQVFLSTRRGAWVFKRLGSGAGLPGDIMYNTRLRLAVTSLLPTSFVLNSIKKEINNQFDHDLYSLTPSYPPLTQHPTMNDDLGNRIACGSVKVKTDVKKFTPTGVEFVDGTVEENIDEVLLATGYIFGFPFIEKEVVDVKNNRLPFYKYMFPPDLEHKTLAVIGCIQPLGAIMPIAELQCRLATRVFKGEVKLPSASEMWEDIRAKENAMAQRYWKSSRHTIQVDWVPFMDELAKLNGCKPDIVSLIKTDPVLAWHVITGPCTPYQYRLMGPGKWAGARDAILTTMDRVRFPLATRPLPKKSAETRQFLFWFLLVVVAVMIIRFFLA</sequence>
<name>A0ABD0M5Z5_9CAEN</name>
<feature type="transmembrane region" description="Helical" evidence="35">
    <location>
        <begin position="514"/>
        <end position="532"/>
    </location>
</feature>